<feature type="compositionally biased region" description="Basic and acidic residues" evidence="1">
    <location>
        <begin position="301"/>
        <end position="331"/>
    </location>
</feature>
<feature type="compositionally biased region" description="Basic residues" evidence="1">
    <location>
        <begin position="332"/>
        <end position="342"/>
    </location>
</feature>
<gene>
    <name evidence="2" type="ORF">NKR19_g1765</name>
</gene>
<feature type="compositionally biased region" description="Basic and acidic residues" evidence="1">
    <location>
        <begin position="123"/>
        <end position="136"/>
    </location>
</feature>
<comment type="caution">
    <text evidence="2">The sequence shown here is derived from an EMBL/GenBank/DDBJ whole genome shotgun (WGS) entry which is preliminary data.</text>
</comment>
<evidence type="ECO:0000256" key="1">
    <source>
        <dbReference type="SAM" id="MobiDB-lite"/>
    </source>
</evidence>
<keyword evidence="3" id="KW-1185">Reference proteome</keyword>
<evidence type="ECO:0000313" key="2">
    <source>
        <dbReference type="EMBL" id="KAJ9161918.1"/>
    </source>
</evidence>
<feature type="region of interest" description="Disordered" evidence="1">
    <location>
        <begin position="301"/>
        <end position="366"/>
    </location>
</feature>
<dbReference type="EMBL" id="JANBVN010000017">
    <property type="protein sequence ID" value="KAJ9161918.1"/>
    <property type="molecule type" value="Genomic_DNA"/>
</dbReference>
<accession>A0AA38SJU5</accession>
<feature type="region of interest" description="Disordered" evidence="1">
    <location>
        <begin position="115"/>
        <end position="143"/>
    </location>
</feature>
<protein>
    <submittedName>
        <fullName evidence="2">Uncharacterized protein</fullName>
    </submittedName>
</protein>
<sequence length="366" mass="40782">MRAAGPSENHDPAPKLAWGKPPGLPPGHHSTIVPVPITPWWSSLPPVSRSLYQKATADNDDLTPVERLYLLSRLDLPGKALAHPDSLTEEERDFLLGRPPPRTLVRNIRRLFPSVPSAQPEPVDEKDSHGGGEQRSSDGQTRKCQLLSTVAEVVDAFGGSNRLDTLSYEALEYVALGWRTMYQDLAPAPWEDWDLKTDDAGAAAAAALLSGMRPGEAAFEDAAREAWLRPENMEKVGAVGEPEPEDEEENLLSVVEKAEQHAADAGRLREELCVEVARRLGELSEEDRTVLEELQERMVVEVKRDAEEDARRDVVEAEERKRKEEEEAEEKRRKRARRKRTCKAVGEGDEDDSDEGDYALGTLLFD</sequence>
<proteinExistence type="predicted"/>
<evidence type="ECO:0000313" key="3">
    <source>
        <dbReference type="Proteomes" id="UP001174691"/>
    </source>
</evidence>
<feature type="compositionally biased region" description="Acidic residues" evidence="1">
    <location>
        <begin position="347"/>
        <end position="357"/>
    </location>
</feature>
<reference evidence="2" key="1">
    <citation type="submission" date="2022-07" db="EMBL/GenBank/DDBJ databases">
        <title>Fungi with potential for degradation of polypropylene.</title>
        <authorList>
            <person name="Gostincar C."/>
        </authorList>
    </citation>
    <scope>NUCLEOTIDE SEQUENCE</scope>
    <source>
        <strain evidence="2">EXF-13287</strain>
    </source>
</reference>
<feature type="region of interest" description="Disordered" evidence="1">
    <location>
        <begin position="1"/>
        <end position="30"/>
    </location>
</feature>
<name>A0AA38SJU5_9PEZI</name>
<dbReference type="AlphaFoldDB" id="A0AA38SJU5"/>
<dbReference type="Proteomes" id="UP001174691">
    <property type="component" value="Unassembled WGS sequence"/>
</dbReference>
<organism evidence="2 3">
    <name type="scientific">Coniochaeta hoffmannii</name>
    <dbReference type="NCBI Taxonomy" id="91930"/>
    <lineage>
        <taxon>Eukaryota</taxon>
        <taxon>Fungi</taxon>
        <taxon>Dikarya</taxon>
        <taxon>Ascomycota</taxon>
        <taxon>Pezizomycotina</taxon>
        <taxon>Sordariomycetes</taxon>
        <taxon>Sordariomycetidae</taxon>
        <taxon>Coniochaetales</taxon>
        <taxon>Coniochaetaceae</taxon>
        <taxon>Coniochaeta</taxon>
    </lineage>
</organism>